<evidence type="ECO:0000256" key="9">
    <source>
        <dbReference type="ARBA" id="ARBA00022840"/>
    </source>
</evidence>
<keyword evidence="4" id="KW-1003">Cell membrane</keyword>
<evidence type="ECO:0000259" key="12">
    <source>
        <dbReference type="PROSITE" id="PS50885"/>
    </source>
</evidence>
<dbReference type="SUPFAM" id="SSF47384">
    <property type="entry name" value="Homodimeric domain of signal transducing histidine kinase"/>
    <property type="match status" value="1"/>
</dbReference>
<dbReference type="InterPro" id="IPR003594">
    <property type="entry name" value="HATPase_dom"/>
</dbReference>
<dbReference type="EMBL" id="AP025592">
    <property type="protein sequence ID" value="BDG09994.1"/>
    <property type="molecule type" value="Genomic_DNA"/>
</dbReference>
<dbReference type="Proteomes" id="UP001162734">
    <property type="component" value="Chromosome"/>
</dbReference>
<keyword evidence="10" id="KW-0812">Transmembrane</keyword>
<dbReference type="InterPro" id="IPR036890">
    <property type="entry name" value="HATPase_C_sf"/>
</dbReference>
<feature type="transmembrane region" description="Helical" evidence="10">
    <location>
        <begin position="168"/>
        <end position="186"/>
    </location>
</feature>
<evidence type="ECO:0000256" key="10">
    <source>
        <dbReference type="SAM" id="Phobius"/>
    </source>
</evidence>
<dbReference type="SMART" id="SM00304">
    <property type="entry name" value="HAMP"/>
    <property type="match status" value="1"/>
</dbReference>
<evidence type="ECO:0000256" key="3">
    <source>
        <dbReference type="ARBA" id="ARBA00012438"/>
    </source>
</evidence>
<organism evidence="13 14">
    <name type="scientific">Anaeromyxobacter paludicola</name>
    <dbReference type="NCBI Taxonomy" id="2918171"/>
    <lineage>
        <taxon>Bacteria</taxon>
        <taxon>Pseudomonadati</taxon>
        <taxon>Myxococcota</taxon>
        <taxon>Myxococcia</taxon>
        <taxon>Myxococcales</taxon>
        <taxon>Cystobacterineae</taxon>
        <taxon>Anaeromyxobacteraceae</taxon>
        <taxon>Anaeromyxobacter</taxon>
    </lineage>
</organism>
<dbReference type="InterPro" id="IPR050980">
    <property type="entry name" value="2C_sensor_his_kinase"/>
</dbReference>
<dbReference type="SMART" id="SM00387">
    <property type="entry name" value="HATPase_c"/>
    <property type="match status" value="1"/>
</dbReference>
<keyword evidence="9" id="KW-0067">ATP-binding</keyword>
<evidence type="ECO:0000256" key="6">
    <source>
        <dbReference type="ARBA" id="ARBA00022679"/>
    </source>
</evidence>
<feature type="domain" description="Histidine kinase" evidence="11">
    <location>
        <begin position="247"/>
        <end position="467"/>
    </location>
</feature>
<dbReference type="CDD" id="cd00082">
    <property type="entry name" value="HisKA"/>
    <property type="match status" value="1"/>
</dbReference>
<sequence>MSGSGPVSARPVRGRQRLAIRIYLVTAAALLAVVLALVAVASALWRPPRHGGPFADVARFTAGELAVRWGSQDAVSAEVGAAAIQLQVAISAWLPDGTLVASTRQPPLPAPTAGEREALGRAELVERGGPCLPDRCQLVFEVPGDDGPAGYLVMESAHPHPQKPPLELLGFALLLVALGVAAALLGRSLARPMERLAQTAHALGAGDLRARTGLARSDELGAVAHAFDDMADRVEQLVRSQTELVANVAHELRTPLARIRVALDLAESGDPAVARESLAEIAQDLSELEQLVTDILAAARLDLSRSSALTGAPPLRRARLEVARVVGEAAERLRQRHPERPLAVEVEPGLPGIDGDGPLLRRAVDNLLDNARKYSRAGAPITLRASRRGSGVAIEVIDSGDGIPPEDLPRLGTPFFRGDKSRARATGGVGLGLSLTRRIAEAHGGSLVPASTLGVGTTMTLLLPAAPEEPAAEAGPLGRPA</sequence>
<dbReference type="InterPro" id="IPR036097">
    <property type="entry name" value="HisK_dim/P_sf"/>
</dbReference>
<proteinExistence type="predicted"/>
<dbReference type="PROSITE" id="PS50885">
    <property type="entry name" value="HAMP"/>
    <property type="match status" value="1"/>
</dbReference>
<evidence type="ECO:0000256" key="2">
    <source>
        <dbReference type="ARBA" id="ARBA00004651"/>
    </source>
</evidence>
<dbReference type="InterPro" id="IPR003660">
    <property type="entry name" value="HAMP_dom"/>
</dbReference>
<keyword evidence="6" id="KW-0808">Transferase</keyword>
<evidence type="ECO:0000256" key="1">
    <source>
        <dbReference type="ARBA" id="ARBA00000085"/>
    </source>
</evidence>
<keyword evidence="14" id="KW-1185">Reference proteome</keyword>
<dbReference type="PANTHER" id="PTHR44936">
    <property type="entry name" value="SENSOR PROTEIN CREC"/>
    <property type="match status" value="1"/>
</dbReference>
<dbReference type="Pfam" id="PF00672">
    <property type="entry name" value="HAMP"/>
    <property type="match status" value="1"/>
</dbReference>
<evidence type="ECO:0000256" key="5">
    <source>
        <dbReference type="ARBA" id="ARBA00022553"/>
    </source>
</evidence>
<dbReference type="SMART" id="SM00388">
    <property type="entry name" value="HisKA"/>
    <property type="match status" value="1"/>
</dbReference>
<comment type="catalytic activity">
    <reaction evidence="1">
        <text>ATP + protein L-histidine = ADP + protein N-phospho-L-histidine.</text>
        <dbReference type="EC" id="2.7.13.3"/>
    </reaction>
</comment>
<dbReference type="Gene3D" id="3.30.565.10">
    <property type="entry name" value="Histidine kinase-like ATPase, C-terminal domain"/>
    <property type="match status" value="1"/>
</dbReference>
<dbReference type="PROSITE" id="PS50109">
    <property type="entry name" value="HIS_KIN"/>
    <property type="match status" value="1"/>
</dbReference>
<dbReference type="CDD" id="cd06225">
    <property type="entry name" value="HAMP"/>
    <property type="match status" value="1"/>
</dbReference>
<keyword evidence="10" id="KW-0472">Membrane</keyword>
<evidence type="ECO:0000256" key="4">
    <source>
        <dbReference type="ARBA" id="ARBA00022475"/>
    </source>
</evidence>
<accession>A0ABM7XDT0</accession>
<dbReference type="SUPFAM" id="SSF158472">
    <property type="entry name" value="HAMP domain-like"/>
    <property type="match status" value="1"/>
</dbReference>
<dbReference type="Gene3D" id="1.10.287.130">
    <property type="match status" value="1"/>
</dbReference>
<dbReference type="Pfam" id="PF00512">
    <property type="entry name" value="HisKA"/>
    <property type="match status" value="1"/>
</dbReference>
<keyword evidence="5" id="KW-0597">Phosphoprotein</keyword>
<comment type="subcellular location">
    <subcellularLocation>
        <location evidence="2">Cell membrane</location>
        <topology evidence="2">Multi-pass membrane protein</topology>
    </subcellularLocation>
</comment>
<dbReference type="SUPFAM" id="SSF55874">
    <property type="entry name" value="ATPase domain of HSP90 chaperone/DNA topoisomerase II/histidine kinase"/>
    <property type="match status" value="1"/>
</dbReference>
<gene>
    <name evidence="13" type="ORF">AMPC_31070</name>
</gene>
<dbReference type="PANTHER" id="PTHR44936:SF10">
    <property type="entry name" value="SENSOR PROTEIN RSTB"/>
    <property type="match status" value="1"/>
</dbReference>
<dbReference type="InterPro" id="IPR004358">
    <property type="entry name" value="Sig_transdc_His_kin-like_C"/>
</dbReference>
<name>A0ABM7XDT0_9BACT</name>
<evidence type="ECO:0000259" key="11">
    <source>
        <dbReference type="PROSITE" id="PS50109"/>
    </source>
</evidence>
<evidence type="ECO:0000256" key="7">
    <source>
        <dbReference type="ARBA" id="ARBA00022741"/>
    </source>
</evidence>
<dbReference type="InterPro" id="IPR003661">
    <property type="entry name" value="HisK_dim/P_dom"/>
</dbReference>
<dbReference type="InterPro" id="IPR005467">
    <property type="entry name" value="His_kinase_dom"/>
</dbReference>
<protein>
    <recommendedName>
        <fullName evidence="3">histidine kinase</fullName>
        <ecNumber evidence="3">2.7.13.3</ecNumber>
    </recommendedName>
</protein>
<keyword evidence="10" id="KW-1133">Transmembrane helix</keyword>
<evidence type="ECO:0000256" key="8">
    <source>
        <dbReference type="ARBA" id="ARBA00022777"/>
    </source>
</evidence>
<keyword evidence="8" id="KW-0418">Kinase</keyword>
<dbReference type="Gene3D" id="1.10.8.500">
    <property type="entry name" value="HAMP domain in histidine kinase"/>
    <property type="match status" value="1"/>
</dbReference>
<dbReference type="PRINTS" id="PR00344">
    <property type="entry name" value="BCTRLSENSOR"/>
</dbReference>
<reference evidence="14" key="1">
    <citation type="journal article" date="2022" name="Int. J. Syst. Evol. Microbiol.">
        <title>Anaeromyxobacter oryzae sp. nov., Anaeromyxobacter diazotrophicus sp. nov. and Anaeromyxobacter paludicola sp. nov., isolated from paddy soils.</title>
        <authorList>
            <person name="Itoh H."/>
            <person name="Xu Z."/>
            <person name="Mise K."/>
            <person name="Masuda Y."/>
            <person name="Ushijima N."/>
            <person name="Hayakawa C."/>
            <person name="Shiratori Y."/>
            <person name="Senoo K."/>
        </authorList>
    </citation>
    <scope>NUCLEOTIDE SEQUENCE [LARGE SCALE GENOMIC DNA]</scope>
    <source>
        <strain evidence="14">Red630</strain>
    </source>
</reference>
<feature type="domain" description="HAMP" evidence="12">
    <location>
        <begin position="187"/>
        <end position="239"/>
    </location>
</feature>
<keyword evidence="7" id="KW-0547">Nucleotide-binding</keyword>
<dbReference type="EC" id="2.7.13.3" evidence="3"/>
<dbReference type="Pfam" id="PF02518">
    <property type="entry name" value="HATPase_c"/>
    <property type="match status" value="1"/>
</dbReference>
<dbReference type="CDD" id="cd00075">
    <property type="entry name" value="HATPase"/>
    <property type="match status" value="1"/>
</dbReference>
<evidence type="ECO:0000313" key="14">
    <source>
        <dbReference type="Proteomes" id="UP001162734"/>
    </source>
</evidence>
<evidence type="ECO:0000313" key="13">
    <source>
        <dbReference type="EMBL" id="BDG09994.1"/>
    </source>
</evidence>
<feature type="transmembrane region" description="Helical" evidence="10">
    <location>
        <begin position="20"/>
        <end position="45"/>
    </location>
</feature>